<comment type="cofactor">
    <cofactor evidence="1">
        <name>FAD</name>
        <dbReference type="ChEBI" id="CHEBI:57692"/>
    </cofactor>
</comment>
<evidence type="ECO:0000313" key="8">
    <source>
        <dbReference type="EMBL" id="GAI97613.1"/>
    </source>
</evidence>
<evidence type="ECO:0000256" key="1">
    <source>
        <dbReference type="ARBA" id="ARBA00001974"/>
    </source>
</evidence>
<evidence type="ECO:0000256" key="5">
    <source>
        <dbReference type="ARBA" id="ARBA00023002"/>
    </source>
</evidence>
<name>X1SXD9_9ZZZZ</name>
<accession>X1SXD9</accession>
<dbReference type="GO" id="GO:0004148">
    <property type="term" value="F:dihydrolipoyl dehydrogenase (NADH) activity"/>
    <property type="evidence" value="ECO:0007669"/>
    <property type="project" value="TreeGrafter"/>
</dbReference>
<keyword evidence="4" id="KW-0274">FAD</keyword>
<comment type="caution">
    <text evidence="8">The sequence shown here is derived from an EMBL/GenBank/DDBJ whole genome shotgun (WGS) entry which is preliminary data.</text>
</comment>
<dbReference type="PANTHER" id="PTHR22912">
    <property type="entry name" value="DISULFIDE OXIDOREDUCTASE"/>
    <property type="match status" value="1"/>
</dbReference>
<dbReference type="InterPro" id="IPR004099">
    <property type="entry name" value="Pyr_nucl-diS_OxRdtase_dimer"/>
</dbReference>
<dbReference type="GO" id="GO:0006103">
    <property type="term" value="P:2-oxoglutarate metabolic process"/>
    <property type="evidence" value="ECO:0007669"/>
    <property type="project" value="TreeGrafter"/>
</dbReference>
<feature type="non-terminal residue" evidence="8">
    <location>
        <position position="1"/>
    </location>
</feature>
<gene>
    <name evidence="8" type="ORF">S12H4_29462</name>
</gene>
<dbReference type="SUPFAM" id="SSF55424">
    <property type="entry name" value="FAD/NAD-linked reductases, dimerisation (C-terminal) domain"/>
    <property type="match status" value="1"/>
</dbReference>
<dbReference type="EMBL" id="BARW01016997">
    <property type="protein sequence ID" value="GAI97613.1"/>
    <property type="molecule type" value="Genomic_DNA"/>
</dbReference>
<protein>
    <recommendedName>
        <fullName evidence="7">Pyridine nucleotide-disulphide oxidoreductase dimerisation domain-containing protein</fullName>
    </recommendedName>
</protein>
<reference evidence="8" key="1">
    <citation type="journal article" date="2014" name="Front. Microbiol.">
        <title>High frequency of phylogenetically diverse reductive dehalogenase-homologous genes in deep subseafloor sedimentary metagenomes.</title>
        <authorList>
            <person name="Kawai M."/>
            <person name="Futagami T."/>
            <person name="Toyoda A."/>
            <person name="Takaki Y."/>
            <person name="Nishi S."/>
            <person name="Hori S."/>
            <person name="Arai W."/>
            <person name="Tsubouchi T."/>
            <person name="Morono Y."/>
            <person name="Uchiyama I."/>
            <person name="Ito T."/>
            <person name="Fujiyama A."/>
            <person name="Inagaki F."/>
            <person name="Takami H."/>
        </authorList>
    </citation>
    <scope>NUCLEOTIDE SEQUENCE</scope>
    <source>
        <strain evidence="8">Expedition CK06-06</strain>
    </source>
</reference>
<feature type="domain" description="Pyridine nucleotide-disulphide oxidoreductase dimerisation" evidence="7">
    <location>
        <begin position="19"/>
        <end position="128"/>
    </location>
</feature>
<comment type="similarity">
    <text evidence="2">Belongs to the class-I pyridine nucleotide-disulfide oxidoreductase family.</text>
</comment>
<dbReference type="PANTHER" id="PTHR22912:SF217">
    <property type="entry name" value="DIHYDROLIPOYL DEHYDROGENASE"/>
    <property type="match status" value="1"/>
</dbReference>
<dbReference type="InterPro" id="IPR050151">
    <property type="entry name" value="Class-I_Pyr_Nuc-Dis_Oxidored"/>
</dbReference>
<dbReference type="AlphaFoldDB" id="X1SXD9"/>
<evidence type="ECO:0000256" key="3">
    <source>
        <dbReference type="ARBA" id="ARBA00022630"/>
    </source>
</evidence>
<evidence type="ECO:0000256" key="4">
    <source>
        <dbReference type="ARBA" id="ARBA00022827"/>
    </source>
</evidence>
<keyword evidence="3" id="KW-0285">Flavoprotein</keyword>
<evidence type="ECO:0000259" key="7">
    <source>
        <dbReference type="Pfam" id="PF02852"/>
    </source>
</evidence>
<keyword evidence="6" id="KW-0520">NAD</keyword>
<keyword evidence="5" id="KW-0560">Oxidoreductase</keyword>
<dbReference type="FunFam" id="3.30.390.30:FF:000001">
    <property type="entry name" value="Dihydrolipoyl dehydrogenase"/>
    <property type="match status" value="1"/>
</dbReference>
<dbReference type="Gene3D" id="3.30.390.30">
    <property type="match status" value="1"/>
</dbReference>
<dbReference type="PRINTS" id="PR00411">
    <property type="entry name" value="PNDRDTASEI"/>
</dbReference>
<sequence>VVAVENALGHPAAMDYAAVPSCTFSLPEAASVGLSEEEARERGYDVQVGTFALPNNGKAIAMGDTDGFVKIVSEGEHGAILGLHVVGPHASDLVLEGTLAITLEATLDEIEHTIHPHPTLGECIHEAALAARGRALHLPRS</sequence>
<dbReference type="GO" id="GO:0050660">
    <property type="term" value="F:flavin adenine dinucleotide binding"/>
    <property type="evidence" value="ECO:0007669"/>
    <property type="project" value="TreeGrafter"/>
</dbReference>
<organism evidence="8">
    <name type="scientific">marine sediment metagenome</name>
    <dbReference type="NCBI Taxonomy" id="412755"/>
    <lineage>
        <taxon>unclassified sequences</taxon>
        <taxon>metagenomes</taxon>
        <taxon>ecological metagenomes</taxon>
    </lineage>
</organism>
<evidence type="ECO:0000256" key="2">
    <source>
        <dbReference type="ARBA" id="ARBA00007532"/>
    </source>
</evidence>
<dbReference type="InterPro" id="IPR016156">
    <property type="entry name" value="FAD/NAD-linked_Rdtase_dimer_sf"/>
</dbReference>
<evidence type="ECO:0000256" key="6">
    <source>
        <dbReference type="ARBA" id="ARBA00023027"/>
    </source>
</evidence>
<proteinExistence type="inferred from homology"/>
<dbReference type="Pfam" id="PF02852">
    <property type="entry name" value="Pyr_redox_dim"/>
    <property type="match status" value="1"/>
</dbReference>